<evidence type="ECO:0000313" key="2">
    <source>
        <dbReference type="Proteomes" id="UP000887013"/>
    </source>
</evidence>
<dbReference type="Proteomes" id="UP000887013">
    <property type="component" value="Unassembled WGS sequence"/>
</dbReference>
<dbReference type="AlphaFoldDB" id="A0A8X6QY41"/>
<comment type="caution">
    <text evidence="1">The sequence shown here is derived from an EMBL/GenBank/DDBJ whole genome shotgun (WGS) entry which is preliminary data.</text>
</comment>
<accession>A0A8X6QY41</accession>
<protein>
    <submittedName>
        <fullName evidence="1">Uncharacterized protein</fullName>
    </submittedName>
</protein>
<name>A0A8X6QY41_NEPPI</name>
<keyword evidence="2" id="KW-1185">Reference proteome</keyword>
<gene>
    <name evidence="1" type="ORF">NPIL_589231</name>
</gene>
<dbReference type="EMBL" id="BMAW01132259">
    <property type="protein sequence ID" value="GFU42761.1"/>
    <property type="molecule type" value="Genomic_DNA"/>
</dbReference>
<evidence type="ECO:0000313" key="1">
    <source>
        <dbReference type="EMBL" id="GFU42761.1"/>
    </source>
</evidence>
<reference evidence="1" key="1">
    <citation type="submission" date="2020-08" db="EMBL/GenBank/DDBJ databases">
        <title>Multicomponent nature underlies the extraordinary mechanical properties of spider dragline silk.</title>
        <authorList>
            <person name="Kono N."/>
            <person name="Nakamura H."/>
            <person name="Mori M."/>
            <person name="Yoshida Y."/>
            <person name="Ohtoshi R."/>
            <person name="Malay A.D."/>
            <person name="Moran D.A.P."/>
            <person name="Tomita M."/>
            <person name="Numata K."/>
            <person name="Arakawa K."/>
        </authorList>
    </citation>
    <scope>NUCLEOTIDE SEQUENCE</scope>
</reference>
<sequence>MINLYHPVYHGPSTEFTIGWLQRHHYSSDLVGCTNPSTVCPLKHPELAVLSIDATTDKVHISCLFPCHFIQTSPLIVIDALPIQMKFSTLGHSIITTNRLHSLFCFLGEKEKKKVSAPMVANTIQ</sequence>
<proteinExistence type="predicted"/>
<organism evidence="1 2">
    <name type="scientific">Nephila pilipes</name>
    <name type="common">Giant wood spider</name>
    <name type="synonym">Nephila maculata</name>
    <dbReference type="NCBI Taxonomy" id="299642"/>
    <lineage>
        <taxon>Eukaryota</taxon>
        <taxon>Metazoa</taxon>
        <taxon>Ecdysozoa</taxon>
        <taxon>Arthropoda</taxon>
        <taxon>Chelicerata</taxon>
        <taxon>Arachnida</taxon>
        <taxon>Araneae</taxon>
        <taxon>Araneomorphae</taxon>
        <taxon>Entelegynae</taxon>
        <taxon>Araneoidea</taxon>
        <taxon>Nephilidae</taxon>
        <taxon>Nephila</taxon>
    </lineage>
</organism>